<dbReference type="SUPFAM" id="SSF55282">
    <property type="entry name" value="RL5-like"/>
    <property type="match status" value="1"/>
</dbReference>
<keyword evidence="6 7" id="KW-0687">Ribonucleoprotein</keyword>
<dbReference type="PATRIC" id="fig|1838285.3.peg.147"/>
<gene>
    <name evidence="7" type="primary">rpl5</name>
    <name evidence="11" type="ORF">SCAL_000143</name>
</gene>
<evidence type="ECO:0000256" key="3">
    <source>
        <dbReference type="ARBA" id="ARBA00022730"/>
    </source>
</evidence>
<dbReference type="InterPro" id="IPR022803">
    <property type="entry name" value="Ribosomal_uL5_dom_sf"/>
</dbReference>
<dbReference type="InterPro" id="IPR031309">
    <property type="entry name" value="Ribosomal_uL5_C"/>
</dbReference>
<dbReference type="PROSITE" id="PS00358">
    <property type="entry name" value="RIBOSOMAL_L5"/>
    <property type="match status" value="1"/>
</dbReference>
<evidence type="ECO:0000259" key="9">
    <source>
        <dbReference type="Pfam" id="PF00281"/>
    </source>
</evidence>
<dbReference type="PANTHER" id="PTHR11994">
    <property type="entry name" value="60S RIBOSOMAL PROTEIN L11-RELATED"/>
    <property type="match status" value="1"/>
</dbReference>
<dbReference type="Pfam" id="PF00673">
    <property type="entry name" value="Ribosomal_L5_C"/>
    <property type="match status" value="1"/>
</dbReference>
<comment type="similarity">
    <text evidence="1 7 8">Belongs to the universal ribosomal protein uL5 family.</text>
</comment>
<keyword evidence="4 7" id="KW-0694">RNA-binding</keyword>
<reference evidence="11" key="1">
    <citation type="submission" date="2016-05" db="EMBL/GenBank/DDBJ databases">
        <title>Microbial consortia oxidize butane by reversing methanogenesis.</title>
        <authorList>
            <person name="Laso-Perez R."/>
            <person name="Richter M."/>
            <person name="Wegener G."/>
            <person name="Musat F."/>
        </authorList>
    </citation>
    <scope>NUCLEOTIDE SEQUENCE [LARGE SCALE GENOMIC DNA]</scope>
    <source>
        <strain evidence="11">BOX2</strain>
    </source>
</reference>
<dbReference type="InterPro" id="IPR057266">
    <property type="entry name" value="Ribosomal_uL5_euk/arc-type"/>
</dbReference>
<sequence>MENVMQEVLIDKLVVNMGVGESGIRLNNGEKILKEITGQTPVRTISKRTRQPFNIKKGESIGCKVTLRKERAENFLRNALAIHENMISDYQFDETGGFSFGIEEHTDFEGMEYDPDIGIFGMDVSVSLRRRGYRVARRKQNRRKIPARHKVTREDAMKFLEDVFGVTIVEWE</sequence>
<dbReference type="PIRSF" id="PIRSF002161">
    <property type="entry name" value="Ribosomal_L5"/>
    <property type="match status" value="1"/>
</dbReference>
<comment type="function">
    <text evidence="7">This is 1 of the proteins that bind and probably mediate the attachment of the 5S RNA into the large ribosomal subunit, where it forms part of the central protuberance. In the 70S ribosome it contacts protein S13 of the 30S subunit (bridge B1b), connecting the 2 subunits; this bridge is implicated in subunit movement. May contact the P site tRNA; the 5S rRNA and some of its associated proteins might help stabilize positioning of ribosome-bound tRNAs.</text>
</comment>
<evidence type="ECO:0000256" key="5">
    <source>
        <dbReference type="ARBA" id="ARBA00022980"/>
    </source>
</evidence>
<keyword evidence="3 7" id="KW-0699">rRNA-binding</keyword>
<dbReference type="GO" id="GO:0019843">
    <property type="term" value="F:rRNA binding"/>
    <property type="evidence" value="ECO:0007669"/>
    <property type="project" value="UniProtKB-UniRule"/>
</dbReference>
<dbReference type="InterPro" id="IPR002132">
    <property type="entry name" value="Ribosomal_uL5"/>
</dbReference>
<comment type="caution">
    <text evidence="11">The sequence shown here is derived from an EMBL/GenBank/DDBJ whole genome shotgun (WGS) entry which is preliminary data.</text>
</comment>
<dbReference type="HAMAP" id="MF_01333_A">
    <property type="entry name" value="Ribosomal_uL5_A"/>
    <property type="match status" value="1"/>
</dbReference>
<dbReference type="GO" id="GO:0006412">
    <property type="term" value="P:translation"/>
    <property type="evidence" value="ECO:0007669"/>
    <property type="project" value="UniProtKB-UniRule"/>
</dbReference>
<organism evidence="11 12">
    <name type="scientific">Candidatus Syntropharchaeum caldarium</name>
    <dbReference type="NCBI Taxonomy" id="1838285"/>
    <lineage>
        <taxon>Archaea</taxon>
        <taxon>Methanobacteriati</taxon>
        <taxon>Methanobacteriota</taxon>
        <taxon>Stenosarchaea group</taxon>
        <taxon>Methanomicrobia</taxon>
        <taxon>Methanosarcinales</taxon>
        <taxon>ANME-2 cluster</taxon>
        <taxon>Candidatus Syntropharchaeum</taxon>
    </lineage>
</organism>
<evidence type="ECO:0000256" key="2">
    <source>
        <dbReference type="ARBA" id="ARBA00022555"/>
    </source>
</evidence>
<protein>
    <recommendedName>
        <fullName evidence="7">Large ribosomal subunit protein uL5</fullName>
    </recommendedName>
</protein>
<dbReference type="FunFam" id="3.30.1440.10:FF:000002">
    <property type="entry name" value="60S ribosomal protein L11"/>
    <property type="match status" value="1"/>
</dbReference>
<keyword evidence="5 7" id="KW-0689">Ribosomal protein</keyword>
<dbReference type="InterPro" id="IPR020929">
    <property type="entry name" value="Ribosomal_uL5_CS"/>
</dbReference>
<name>A0A1F2PAX9_9EURY</name>
<dbReference type="EMBL" id="LYOS01000001">
    <property type="protein sequence ID" value="OFV68467.1"/>
    <property type="molecule type" value="Genomic_DNA"/>
</dbReference>
<dbReference type="GO" id="GO:0005840">
    <property type="term" value="C:ribosome"/>
    <property type="evidence" value="ECO:0007669"/>
    <property type="project" value="UniProtKB-KW"/>
</dbReference>
<evidence type="ECO:0000313" key="12">
    <source>
        <dbReference type="Proteomes" id="UP000186940"/>
    </source>
</evidence>
<evidence type="ECO:0000313" key="11">
    <source>
        <dbReference type="EMBL" id="OFV68467.1"/>
    </source>
</evidence>
<dbReference type="InterPro" id="IPR022804">
    <property type="entry name" value="Ribosomal_uL5_arc"/>
</dbReference>
<dbReference type="InterPro" id="IPR031310">
    <property type="entry name" value="Ribosomal_uL5_N"/>
</dbReference>
<keyword evidence="2 7" id="KW-0820">tRNA-binding</keyword>
<evidence type="ECO:0000256" key="1">
    <source>
        <dbReference type="ARBA" id="ARBA00008553"/>
    </source>
</evidence>
<dbReference type="STRING" id="1838285.SCAL_000143"/>
<evidence type="ECO:0000256" key="8">
    <source>
        <dbReference type="RuleBase" id="RU003930"/>
    </source>
</evidence>
<feature type="domain" description="Large ribosomal subunit protein uL5 N-terminal" evidence="9">
    <location>
        <begin position="3"/>
        <end position="56"/>
    </location>
</feature>
<dbReference type="GO" id="GO:1990904">
    <property type="term" value="C:ribonucleoprotein complex"/>
    <property type="evidence" value="ECO:0007669"/>
    <property type="project" value="UniProtKB-KW"/>
</dbReference>
<dbReference type="Pfam" id="PF00281">
    <property type="entry name" value="Ribosomal_L5"/>
    <property type="match status" value="1"/>
</dbReference>
<evidence type="ECO:0000256" key="4">
    <source>
        <dbReference type="ARBA" id="ARBA00022884"/>
    </source>
</evidence>
<evidence type="ECO:0000256" key="7">
    <source>
        <dbReference type="HAMAP-Rule" id="MF_01333"/>
    </source>
</evidence>
<dbReference type="GO" id="GO:0000049">
    <property type="term" value="F:tRNA binding"/>
    <property type="evidence" value="ECO:0007669"/>
    <property type="project" value="UniProtKB-UniRule"/>
</dbReference>
<accession>A0A1F2PAX9</accession>
<dbReference type="AlphaFoldDB" id="A0A1F2PAX9"/>
<dbReference type="Proteomes" id="UP000186940">
    <property type="component" value="Unassembled WGS sequence"/>
</dbReference>
<feature type="domain" description="Large ribosomal subunit protein uL5 C-terminal" evidence="10">
    <location>
        <begin position="61"/>
        <end position="159"/>
    </location>
</feature>
<keyword evidence="12" id="KW-1185">Reference proteome</keyword>
<comment type="subunit">
    <text evidence="7">Part of the 50S ribosomal subunit; contacts the 5S rRNA and probably tRNA. Forms a bridge to the 30S subunit in the 70S ribosome.</text>
</comment>
<evidence type="ECO:0000256" key="6">
    <source>
        <dbReference type="ARBA" id="ARBA00023274"/>
    </source>
</evidence>
<proteinExistence type="inferred from homology"/>
<dbReference type="NCBIfam" id="NF003258">
    <property type="entry name" value="PRK04219.1"/>
    <property type="match status" value="1"/>
</dbReference>
<dbReference type="GO" id="GO:0003735">
    <property type="term" value="F:structural constituent of ribosome"/>
    <property type="evidence" value="ECO:0007669"/>
    <property type="project" value="InterPro"/>
</dbReference>
<dbReference type="Gene3D" id="3.30.1440.10">
    <property type="match status" value="1"/>
</dbReference>
<evidence type="ECO:0000259" key="10">
    <source>
        <dbReference type="Pfam" id="PF00673"/>
    </source>
</evidence>